<evidence type="ECO:0000313" key="2">
    <source>
        <dbReference type="Proteomes" id="UP001057402"/>
    </source>
</evidence>
<organism evidence="1 2">
    <name type="scientific">Melastoma candidum</name>
    <dbReference type="NCBI Taxonomy" id="119954"/>
    <lineage>
        <taxon>Eukaryota</taxon>
        <taxon>Viridiplantae</taxon>
        <taxon>Streptophyta</taxon>
        <taxon>Embryophyta</taxon>
        <taxon>Tracheophyta</taxon>
        <taxon>Spermatophyta</taxon>
        <taxon>Magnoliopsida</taxon>
        <taxon>eudicotyledons</taxon>
        <taxon>Gunneridae</taxon>
        <taxon>Pentapetalae</taxon>
        <taxon>rosids</taxon>
        <taxon>malvids</taxon>
        <taxon>Myrtales</taxon>
        <taxon>Melastomataceae</taxon>
        <taxon>Melastomatoideae</taxon>
        <taxon>Melastomateae</taxon>
        <taxon>Melastoma</taxon>
    </lineage>
</organism>
<proteinExistence type="predicted"/>
<name>A0ACB9RD44_9MYRT</name>
<comment type="caution">
    <text evidence="1">The sequence shown here is derived from an EMBL/GenBank/DDBJ whole genome shotgun (WGS) entry which is preliminary data.</text>
</comment>
<gene>
    <name evidence="1" type="ORF">MLD38_014747</name>
</gene>
<dbReference type="Proteomes" id="UP001057402">
    <property type="component" value="Chromosome 4"/>
</dbReference>
<protein>
    <submittedName>
        <fullName evidence="1">Uncharacterized protein</fullName>
    </submittedName>
</protein>
<evidence type="ECO:0000313" key="1">
    <source>
        <dbReference type="EMBL" id="KAI4377056.1"/>
    </source>
</evidence>
<sequence length="496" mass="54869">MEEVLFDAAMKGEVPTLHGLLRRDPLLLDRIAVSCAPRNPLHTAALVGQADFVNEVLTLRPELATEFDSEGNTPLHLASAKGHASVVDMLLRAGQGTAMVRNHEGKMPLHLAVAKGRVDVVRLLVKCMRRGELTVATTDRSETVVHVCAGRNRIEVLRMLVDEVGIDGDLANMKDCDGNCALHIAVAKKHVEMIKLLLSVPGLDVNVPNSSYHTALDILRDSPRDLGDMEIETALINSRARSFKDLHPTPSIWDRDRVKTLDTIAVSRKSMTTLDTITVSRKSMPSSRLVSKRAISKKETAPAKPKNTDWLGRKRSALMVVASLIATVAFQAAITPPGGVWQSDATEDSNGNPLAEPIKAGTAIMSYTQKPVYGLFMIFNTIAFLASLSIILLLVSGLPMKRRRWMWIQMVIMWIAITAQVVTYFISLRNMSPDDANKMLRKVTETSVLAWLCLMLVVFIGNVVRMNMWLLRKWGYLEGKDENSWDDVGDDDDNEG</sequence>
<reference evidence="2" key="1">
    <citation type="journal article" date="2023" name="Front. Plant Sci.">
        <title>Chromosomal-level genome assembly of Melastoma candidum provides insights into trichome evolution.</title>
        <authorList>
            <person name="Zhong Y."/>
            <person name="Wu W."/>
            <person name="Sun C."/>
            <person name="Zou P."/>
            <person name="Liu Y."/>
            <person name="Dai S."/>
            <person name="Zhou R."/>
        </authorList>
    </citation>
    <scope>NUCLEOTIDE SEQUENCE [LARGE SCALE GENOMIC DNA]</scope>
</reference>
<accession>A0ACB9RD44</accession>
<dbReference type="EMBL" id="CM042883">
    <property type="protein sequence ID" value="KAI4377056.1"/>
    <property type="molecule type" value="Genomic_DNA"/>
</dbReference>
<keyword evidence="2" id="KW-1185">Reference proteome</keyword>